<evidence type="ECO:0000313" key="3">
    <source>
        <dbReference type="Proteomes" id="UP000019335"/>
    </source>
</evidence>
<reference evidence="2 3" key="1">
    <citation type="journal article" date="2014" name="Mol. Plant">
        <title>Chromosome Scale Genome Assembly and Transcriptome Profiling of Nannochloropsis gaditana in Nitrogen Depletion.</title>
        <authorList>
            <person name="Corteggiani Carpinelli E."/>
            <person name="Telatin A."/>
            <person name="Vitulo N."/>
            <person name="Forcato C."/>
            <person name="D'Angelo M."/>
            <person name="Schiavon R."/>
            <person name="Vezzi A."/>
            <person name="Giacometti G.M."/>
            <person name="Morosinotto T."/>
            <person name="Valle G."/>
        </authorList>
    </citation>
    <scope>NUCLEOTIDE SEQUENCE [LARGE SCALE GENOMIC DNA]</scope>
    <source>
        <strain evidence="2 3">B-31</strain>
    </source>
</reference>
<organism evidence="2 3">
    <name type="scientific">Nannochloropsis gaditana</name>
    <dbReference type="NCBI Taxonomy" id="72520"/>
    <lineage>
        <taxon>Eukaryota</taxon>
        <taxon>Sar</taxon>
        <taxon>Stramenopiles</taxon>
        <taxon>Ochrophyta</taxon>
        <taxon>Eustigmatophyceae</taxon>
        <taxon>Eustigmatales</taxon>
        <taxon>Monodopsidaceae</taxon>
        <taxon>Nannochloropsis</taxon>
    </lineage>
</organism>
<accession>W7TJ70</accession>
<keyword evidence="3" id="KW-1185">Reference proteome</keyword>
<proteinExistence type="predicted"/>
<dbReference type="Proteomes" id="UP000019335">
    <property type="component" value="Unassembled WGS sequence"/>
</dbReference>
<name>W7TJ70_9STRA</name>
<comment type="caution">
    <text evidence="2">The sequence shown here is derived from an EMBL/GenBank/DDBJ whole genome shotgun (WGS) entry which is preliminary data.</text>
</comment>
<feature type="region of interest" description="Disordered" evidence="1">
    <location>
        <begin position="1"/>
        <end position="35"/>
    </location>
</feature>
<evidence type="ECO:0000256" key="1">
    <source>
        <dbReference type="SAM" id="MobiDB-lite"/>
    </source>
</evidence>
<gene>
    <name evidence="2" type="ORF">Naga_101930g1</name>
</gene>
<evidence type="ECO:0000313" key="2">
    <source>
        <dbReference type="EMBL" id="EWM20391.1"/>
    </source>
</evidence>
<dbReference type="EMBL" id="AZIL01003125">
    <property type="protein sequence ID" value="EWM20391.1"/>
    <property type="molecule type" value="Genomic_DNA"/>
</dbReference>
<dbReference type="AlphaFoldDB" id="W7TJ70"/>
<sequence>MVSSPSSAPAPPSTSPLTSHATTLDAPPINPPPPDLTALQHTLWMGAIPVELFMKESEVAGPSVPAPHYASSPSPSSPLPLSHLPLVLRPRVSLLLGTNIWPFIVLLYPHTF</sequence>
<protein>
    <submittedName>
        <fullName evidence="2">Uncharacterized protein</fullName>
    </submittedName>
</protein>